<feature type="compositionally biased region" description="Low complexity" evidence="1">
    <location>
        <begin position="236"/>
        <end position="257"/>
    </location>
</feature>
<feature type="compositionally biased region" description="Low complexity" evidence="1">
    <location>
        <begin position="205"/>
        <end position="217"/>
    </location>
</feature>
<evidence type="ECO:0000259" key="2">
    <source>
        <dbReference type="PROSITE" id="PS51029"/>
    </source>
</evidence>
<feature type="compositionally biased region" description="Basic and acidic residues" evidence="1">
    <location>
        <begin position="383"/>
        <end position="395"/>
    </location>
</feature>
<dbReference type="VEuPathDB" id="VectorBase:SCAU006109"/>
<feature type="compositionally biased region" description="Polar residues" evidence="1">
    <location>
        <begin position="404"/>
        <end position="422"/>
    </location>
</feature>
<sequence length="422" mass="47796">MLDPSQQQQQQQHHAANNIKSSFSVTEENRHYLKVFIQTYHNLPILWDTTLRDYTNRDKRAEAYQQLVPIYKYLKRDANLQDVKKKINTLRTNYRKELKIIESARRQGTTYQPRCWTFYELDFLRNAEKFLAVDPNYIKSETSNSSASSAFGIFNEATHQGNFLEISPYGFRMNNGGSPPPSITQMFQKSFGQSGSNNASPQKAPGGNLNNSLNPLNVGMTNEMGNSGNNLNEYGQQMQQHHQQQSPHNQQQPSPSSEINKRQRTSMNTFNPTTNNASASTCNCLSSQYPEEESLTRTWAYKLKRLPRDQRLFAEKFINDILFEAESGTLHRGSMQINAFEPYVRFEESQGDDNTSSTSAHDKSQSPQVPLSHGHSTNSQSHDMADIKSGIDIHDNAAVPPSVDNENSGSKGTNAEFNNSYT</sequence>
<feature type="region of interest" description="Disordered" evidence="1">
    <location>
        <begin position="173"/>
        <end position="278"/>
    </location>
</feature>
<feature type="compositionally biased region" description="Polar residues" evidence="1">
    <location>
        <begin position="352"/>
        <end position="382"/>
    </location>
</feature>
<dbReference type="PANTHER" id="PTHR21505:SF8">
    <property type="entry name" value="DPT-YFP REPRESSOR BY OVEREXPRESSION, ISOFORM D-RELATED"/>
    <property type="match status" value="1"/>
</dbReference>
<feature type="region of interest" description="Disordered" evidence="1">
    <location>
        <begin position="1"/>
        <end position="21"/>
    </location>
</feature>
<reference evidence="3" key="1">
    <citation type="submission" date="2020-05" db="UniProtKB">
        <authorList>
            <consortium name="EnsemblMetazoa"/>
        </authorList>
    </citation>
    <scope>IDENTIFICATION</scope>
    <source>
        <strain evidence="3">USDA</strain>
    </source>
</reference>
<feature type="domain" description="MADF" evidence="2">
    <location>
        <begin position="35"/>
        <end position="129"/>
    </location>
</feature>
<dbReference type="InterPro" id="IPR006578">
    <property type="entry name" value="MADF-dom"/>
</dbReference>
<gene>
    <name evidence="3" type="primary">106082932</name>
</gene>
<feature type="compositionally biased region" description="Polar residues" evidence="1">
    <location>
        <begin position="219"/>
        <end position="235"/>
    </location>
</feature>
<dbReference type="PROSITE" id="PS51029">
    <property type="entry name" value="MADF"/>
    <property type="match status" value="1"/>
</dbReference>
<dbReference type="AlphaFoldDB" id="A0A1I8P9X5"/>
<evidence type="ECO:0000313" key="4">
    <source>
        <dbReference type="Proteomes" id="UP000095300"/>
    </source>
</evidence>
<accession>A0A1I8P9X5</accession>
<proteinExistence type="predicted"/>
<protein>
    <recommendedName>
        <fullName evidence="2">MADF domain-containing protein</fullName>
    </recommendedName>
</protein>
<dbReference type="SMART" id="SM00595">
    <property type="entry name" value="MADF"/>
    <property type="match status" value="1"/>
</dbReference>
<feature type="compositionally biased region" description="Polar residues" evidence="1">
    <location>
        <begin position="265"/>
        <end position="278"/>
    </location>
</feature>
<feature type="compositionally biased region" description="Low complexity" evidence="1">
    <location>
        <begin position="1"/>
        <end position="12"/>
    </location>
</feature>
<organism evidence="3 4">
    <name type="scientific">Stomoxys calcitrans</name>
    <name type="common">Stable fly</name>
    <name type="synonym">Conops calcitrans</name>
    <dbReference type="NCBI Taxonomy" id="35570"/>
    <lineage>
        <taxon>Eukaryota</taxon>
        <taxon>Metazoa</taxon>
        <taxon>Ecdysozoa</taxon>
        <taxon>Arthropoda</taxon>
        <taxon>Hexapoda</taxon>
        <taxon>Insecta</taxon>
        <taxon>Pterygota</taxon>
        <taxon>Neoptera</taxon>
        <taxon>Endopterygota</taxon>
        <taxon>Diptera</taxon>
        <taxon>Brachycera</taxon>
        <taxon>Muscomorpha</taxon>
        <taxon>Muscoidea</taxon>
        <taxon>Muscidae</taxon>
        <taxon>Stomoxys</taxon>
    </lineage>
</organism>
<keyword evidence="4" id="KW-1185">Reference proteome</keyword>
<dbReference type="Pfam" id="PF10545">
    <property type="entry name" value="MADF_DNA_bdg"/>
    <property type="match status" value="1"/>
</dbReference>
<dbReference type="KEGG" id="scac:106082932"/>
<evidence type="ECO:0000313" key="3">
    <source>
        <dbReference type="EnsemblMetazoa" id="SCAU006109-PA"/>
    </source>
</evidence>
<feature type="region of interest" description="Disordered" evidence="1">
    <location>
        <begin position="347"/>
        <end position="422"/>
    </location>
</feature>
<name>A0A1I8P9X5_STOCA</name>
<feature type="compositionally biased region" description="Polar residues" evidence="1">
    <location>
        <begin position="183"/>
        <end position="201"/>
    </location>
</feature>
<dbReference type="EnsemblMetazoa" id="SCAU006109-RA">
    <property type="protein sequence ID" value="SCAU006109-PA"/>
    <property type="gene ID" value="SCAU006109"/>
</dbReference>
<dbReference type="Proteomes" id="UP000095300">
    <property type="component" value="Unassembled WGS sequence"/>
</dbReference>
<dbReference type="PANTHER" id="PTHR21505">
    <property type="entry name" value="MADF DOMAIN-CONTAINING PROTEIN-RELATED"/>
    <property type="match status" value="1"/>
</dbReference>
<dbReference type="OrthoDB" id="6152242at2759"/>
<evidence type="ECO:0000256" key="1">
    <source>
        <dbReference type="SAM" id="MobiDB-lite"/>
    </source>
</evidence>